<sequence length="69" mass="7993">MLPNIRRLFASFRTEEEEKIYSRKAFYNFLGFLASCVAFSFVAQQLARQPRELIHAARVNALLSAIQRS</sequence>
<dbReference type="OrthoDB" id="2122015at2759"/>
<organism evidence="2 3">
    <name type="scientific">Pachysolen tannophilus NRRL Y-2460</name>
    <dbReference type="NCBI Taxonomy" id="669874"/>
    <lineage>
        <taxon>Eukaryota</taxon>
        <taxon>Fungi</taxon>
        <taxon>Dikarya</taxon>
        <taxon>Ascomycota</taxon>
        <taxon>Saccharomycotina</taxon>
        <taxon>Pichiomycetes</taxon>
        <taxon>Pachysolenaceae</taxon>
        <taxon>Pachysolen</taxon>
    </lineage>
</organism>
<keyword evidence="1" id="KW-0472">Membrane</keyword>
<keyword evidence="1" id="KW-0812">Transmembrane</keyword>
<name>A0A1E4TRI6_PACTA</name>
<dbReference type="GO" id="GO:0005739">
    <property type="term" value="C:mitochondrion"/>
    <property type="evidence" value="ECO:0007669"/>
    <property type="project" value="GOC"/>
</dbReference>
<dbReference type="InterPro" id="IPR035195">
    <property type="entry name" value="Emr1"/>
</dbReference>
<dbReference type="GO" id="GO:0007008">
    <property type="term" value="P:outer mitochondrial membrane organization"/>
    <property type="evidence" value="ECO:0007669"/>
    <property type="project" value="InterPro"/>
</dbReference>
<evidence type="ECO:0000313" key="2">
    <source>
        <dbReference type="EMBL" id="ODV94369.1"/>
    </source>
</evidence>
<evidence type="ECO:0000313" key="3">
    <source>
        <dbReference type="Proteomes" id="UP000094236"/>
    </source>
</evidence>
<keyword evidence="1" id="KW-1133">Transmembrane helix</keyword>
<protein>
    <submittedName>
        <fullName evidence="2">Uncharacterized protein</fullName>
    </submittedName>
</protein>
<proteinExistence type="predicted"/>
<reference evidence="3" key="1">
    <citation type="submission" date="2016-05" db="EMBL/GenBank/DDBJ databases">
        <title>Comparative genomics of biotechnologically important yeasts.</title>
        <authorList>
            <consortium name="DOE Joint Genome Institute"/>
            <person name="Riley R."/>
            <person name="Haridas S."/>
            <person name="Wolfe K.H."/>
            <person name="Lopes M.R."/>
            <person name="Hittinger C.T."/>
            <person name="Goker M."/>
            <person name="Salamov A."/>
            <person name="Wisecaver J."/>
            <person name="Long T.M."/>
            <person name="Aerts A.L."/>
            <person name="Barry K."/>
            <person name="Choi C."/>
            <person name="Clum A."/>
            <person name="Coughlan A.Y."/>
            <person name="Deshpande S."/>
            <person name="Douglass A.P."/>
            <person name="Hanson S.J."/>
            <person name="Klenk H.-P."/>
            <person name="Labutti K."/>
            <person name="Lapidus A."/>
            <person name="Lindquist E."/>
            <person name="Lipzen A."/>
            <person name="Meier-Kolthoff J.P."/>
            <person name="Ohm R.A."/>
            <person name="Otillar R.P."/>
            <person name="Pangilinan J."/>
            <person name="Peng Y."/>
            <person name="Rokas A."/>
            <person name="Rosa C.A."/>
            <person name="Scheuner C."/>
            <person name="Sibirny A.A."/>
            <person name="Slot J.C."/>
            <person name="Stielow J.B."/>
            <person name="Sun H."/>
            <person name="Kurtzman C.P."/>
            <person name="Blackwell M."/>
            <person name="Grigoriev I.V."/>
            <person name="Jeffries T.W."/>
        </authorList>
    </citation>
    <scope>NUCLEOTIDE SEQUENCE [LARGE SCALE GENOMIC DNA]</scope>
    <source>
        <strain evidence="3">NRRL Y-2460</strain>
    </source>
</reference>
<gene>
    <name evidence="2" type="ORF">PACTADRAFT_4311</name>
</gene>
<dbReference type="Pfam" id="PF17237">
    <property type="entry name" value="Emr1"/>
    <property type="match status" value="1"/>
</dbReference>
<dbReference type="EMBL" id="KV454016">
    <property type="protein sequence ID" value="ODV94369.1"/>
    <property type="molecule type" value="Genomic_DNA"/>
</dbReference>
<evidence type="ECO:0000256" key="1">
    <source>
        <dbReference type="SAM" id="Phobius"/>
    </source>
</evidence>
<keyword evidence="3" id="KW-1185">Reference proteome</keyword>
<dbReference type="AlphaFoldDB" id="A0A1E4TRI6"/>
<accession>A0A1E4TRI6</accession>
<dbReference type="Proteomes" id="UP000094236">
    <property type="component" value="Unassembled WGS sequence"/>
</dbReference>
<feature type="transmembrane region" description="Helical" evidence="1">
    <location>
        <begin position="25"/>
        <end position="43"/>
    </location>
</feature>